<reference evidence="1 2" key="1">
    <citation type="submission" date="2019-11" db="EMBL/GenBank/DDBJ databases">
        <title>Complete genome sequence of Pseudomonas syringae pv. coronafaciens isolate B19001 originated in imported oat cereal.</title>
        <authorList>
            <person name="Kim S.M."/>
            <person name="Lee B.C."/>
            <person name="Seo S.J."/>
            <person name="Lee J.E."/>
            <person name="Choi N.J."/>
            <person name="Park J.H."/>
        </authorList>
    </citation>
    <scope>NUCLEOTIDE SEQUENCE [LARGE SCALE GENOMIC DNA]</scope>
    <source>
        <strain evidence="1 2">B19001</strain>
    </source>
</reference>
<accession>A0AAE6QLI1</accession>
<sequence length="78" mass="8714">MTAGFIARKPHARLVFNCSPKGRFTGLDAEGRHISFSENVFYTFCDGKIIDVWSVIDKAVVERELRCEPLAAPSDRGI</sequence>
<dbReference type="Pfam" id="PF07366">
    <property type="entry name" value="SnoaL"/>
    <property type="match status" value="1"/>
</dbReference>
<protein>
    <recommendedName>
        <fullName evidence="3">Ester cyclase</fullName>
    </recommendedName>
</protein>
<gene>
    <name evidence="1" type="ORF">GMO17_20100</name>
</gene>
<evidence type="ECO:0000313" key="2">
    <source>
        <dbReference type="Proteomes" id="UP000423413"/>
    </source>
</evidence>
<dbReference type="SUPFAM" id="SSF54427">
    <property type="entry name" value="NTF2-like"/>
    <property type="match status" value="1"/>
</dbReference>
<dbReference type="GO" id="GO:0030638">
    <property type="term" value="P:polyketide metabolic process"/>
    <property type="evidence" value="ECO:0007669"/>
    <property type="project" value="InterPro"/>
</dbReference>
<name>A0AAE6QLI1_9PSED</name>
<dbReference type="EMBL" id="CP046441">
    <property type="protein sequence ID" value="QGT84722.1"/>
    <property type="molecule type" value="Genomic_DNA"/>
</dbReference>
<dbReference type="Proteomes" id="UP000423413">
    <property type="component" value="Chromosome"/>
</dbReference>
<proteinExistence type="predicted"/>
<dbReference type="InterPro" id="IPR009959">
    <property type="entry name" value="Cyclase_SnoaL-like"/>
</dbReference>
<dbReference type="AlphaFoldDB" id="A0AAE6QLI1"/>
<organism evidence="1 2">
    <name type="scientific">Pseudomonas coronafaciens pv. coronafaciens</name>
    <dbReference type="NCBI Taxonomy" id="235275"/>
    <lineage>
        <taxon>Bacteria</taxon>
        <taxon>Pseudomonadati</taxon>
        <taxon>Pseudomonadota</taxon>
        <taxon>Gammaproteobacteria</taxon>
        <taxon>Pseudomonadales</taxon>
        <taxon>Pseudomonadaceae</taxon>
        <taxon>Pseudomonas</taxon>
        <taxon>Pseudomonas coronafaciens</taxon>
    </lineage>
</organism>
<evidence type="ECO:0000313" key="1">
    <source>
        <dbReference type="EMBL" id="QGT84722.1"/>
    </source>
</evidence>
<evidence type="ECO:0008006" key="3">
    <source>
        <dbReference type="Google" id="ProtNLM"/>
    </source>
</evidence>
<dbReference type="Gene3D" id="3.10.450.50">
    <property type="match status" value="1"/>
</dbReference>
<dbReference type="InterPro" id="IPR032710">
    <property type="entry name" value="NTF2-like_dom_sf"/>
</dbReference>